<evidence type="ECO:0000313" key="2">
    <source>
        <dbReference type="EMBL" id="KAK7207073.1"/>
    </source>
</evidence>
<dbReference type="RefSeq" id="XP_064770106.1">
    <property type="nucleotide sequence ID" value="XM_064911286.1"/>
</dbReference>
<dbReference type="Gene3D" id="2.130.10.10">
    <property type="entry name" value="YVTN repeat-like/Quinoprotein amine dehydrogenase"/>
    <property type="match status" value="1"/>
</dbReference>
<protein>
    <submittedName>
        <fullName evidence="2">RAVE protein 1 C terminal-domain-containing protein</fullName>
    </submittedName>
</protein>
<keyword evidence="3" id="KW-1185">Reference proteome</keyword>
<feature type="domain" description="RAVE complex protein Rav1 C-terminal" evidence="1">
    <location>
        <begin position="628"/>
        <end position="1273"/>
    </location>
</feature>
<dbReference type="InterPro" id="IPR052208">
    <property type="entry name" value="DmX-like/RAVE_component"/>
</dbReference>
<accession>A0ABR1FD19</accession>
<dbReference type="EMBL" id="JBBJBU010000001">
    <property type="protein sequence ID" value="KAK7207073.1"/>
    <property type="molecule type" value="Genomic_DNA"/>
</dbReference>
<dbReference type="InterPro" id="IPR015943">
    <property type="entry name" value="WD40/YVTN_repeat-like_dom_sf"/>
</dbReference>
<reference evidence="2 3" key="1">
    <citation type="submission" date="2024-03" db="EMBL/GenBank/DDBJ databases">
        <title>Genome-scale model development and genomic sequencing of the oleaginous clade Lipomyces.</title>
        <authorList>
            <consortium name="Lawrence Berkeley National Laboratory"/>
            <person name="Czajka J.J."/>
            <person name="Han Y."/>
            <person name="Kim J."/>
            <person name="Mondo S.J."/>
            <person name="Hofstad B.A."/>
            <person name="Robles A."/>
            <person name="Haridas S."/>
            <person name="Riley R."/>
            <person name="LaButti K."/>
            <person name="Pangilinan J."/>
            <person name="Andreopoulos W."/>
            <person name="Lipzen A."/>
            <person name="Yan J."/>
            <person name="Wang M."/>
            <person name="Ng V."/>
            <person name="Grigoriev I.V."/>
            <person name="Spatafora J.W."/>
            <person name="Magnuson J.K."/>
            <person name="Baker S.E."/>
            <person name="Pomraning K.R."/>
        </authorList>
    </citation>
    <scope>NUCLEOTIDE SEQUENCE [LARGE SCALE GENOMIC DNA]</scope>
    <source>
        <strain evidence="2 3">Phaff 52-87</strain>
    </source>
</reference>
<dbReference type="InterPro" id="IPR036322">
    <property type="entry name" value="WD40_repeat_dom_sf"/>
</dbReference>
<dbReference type="Proteomes" id="UP001498771">
    <property type="component" value="Unassembled WGS sequence"/>
</dbReference>
<dbReference type="PANTHER" id="PTHR13950:SF9">
    <property type="entry name" value="RABCONNECTIN-3A"/>
    <property type="match status" value="1"/>
</dbReference>
<evidence type="ECO:0000259" key="1">
    <source>
        <dbReference type="Pfam" id="PF12234"/>
    </source>
</evidence>
<organism evidence="2 3">
    <name type="scientific">Myxozyma melibiosi</name>
    <dbReference type="NCBI Taxonomy" id="54550"/>
    <lineage>
        <taxon>Eukaryota</taxon>
        <taxon>Fungi</taxon>
        <taxon>Dikarya</taxon>
        <taxon>Ascomycota</taxon>
        <taxon>Saccharomycotina</taxon>
        <taxon>Lipomycetes</taxon>
        <taxon>Lipomycetales</taxon>
        <taxon>Lipomycetaceae</taxon>
        <taxon>Myxozyma</taxon>
    </lineage>
</organism>
<name>A0ABR1FD19_9ASCO</name>
<dbReference type="SUPFAM" id="SSF50978">
    <property type="entry name" value="WD40 repeat-like"/>
    <property type="match status" value="2"/>
</dbReference>
<comment type="caution">
    <text evidence="2">The sequence shown here is derived from an EMBL/GenBank/DDBJ whole genome shotgun (WGS) entry which is preliminary data.</text>
</comment>
<proteinExistence type="predicted"/>
<dbReference type="GeneID" id="90036798"/>
<sequence>MASPGLHPGKPNSINQALSTAYWNDMRLLAYVSGNNLVILSQPGVLRQTIYLDRDGGPLEIEETTGCIAVASGPKVLIYKPSNERGDLLRWALVWTIHLDLHDGIPTGVSWGTEEELFISGKSISLWRFFNDGPHRLWTKELAIPAMLSAFSFDAFLAATVGKNDKLVKVWRRFSYDLSNVDFDFSYLAHPRAVTSLRWRKPFSKSQSMENILYTICADGILRIWAPTDSIESSYMQMWASLDLYDVLPRVRPDELRYSFIIDNKDFTRATESAVRNAKDDAVSKARLQSLVDVASKNPDVCVVMDQDGRMAILGIENIGSRIRRAFSIFDVVFDSSPIKDFPRNAGYLSFCGFGASTAAEPDYVLLIHDFNGSIQQYEASFADLLDPESASHRLVLKNSWTGHYKSVQSLTRTADGKAMLSSSNHAENIIWKPKPMFGTIKLQESSIIMAPDKVQRAAILLEGKYVVTVQSQTLTLWDCQQRKAVRIASLPLESLGKKTILNFLLLPESSSVDRVFHVVAVFSDQSGVVWEVRVPSESNGEVNGNGSVGSNGMLSVSNGYGSLRGNGYHSKPNSGLLKMLGSFKFPVPEGDKLSLVISVDPVGWNSTLSGSIDTYARDVVTSISSDGVVRSWTAKLQSQGEPLQWLQTASVDTGIKKLDLAKGSSMKKIALVDSSSTRLTIWDIGEEHLEFEEKFAEHDSICDLDWTCTPDSQSILAVGFKNRVLLYCQLRFDYTKELPAWESFREINIRQYTPRDIGDSLWLDDGTLVIGSGNQLFTHDKKVDTHNAIKALHLSSHKLPLRNIFDIVSVLNGPLPIYHPQFIAQSVFLGKAEQVRKVFVTLLNALKFSVPSDSNIADIESNLGMDLDEFYKPAEEEAPTGSGTMSRAEKYSKLFSNGNFDEVDYSTFSEKVAENLSDYLKRLSLPYLTSHQQISLTAMVEAMGQVEEHRRSLDENGIRYFLAFRLFVLHRDSMLQMPYRDHTWAFHSESQEILVDLVSRSFNGRMTWQQAKETGIFMWLKSQDALQQQFENMARIIYTDSEPRNPVSCTLYYLALRKKQVLLGLWRIAHGHNEQRTMMKFLANNFSEQRWKTAALKNAYVLLSKQRYEYAAGFFLLGDSLRDAVSVCVRNLEDIQLAIALARIYEGGEDGPVFQDLLKKEVLPLAYKTGDRWLASWAFWNLKRKDLSLKCIITSFKDEIRPEDLGSSDALEMKSFLVEDPVLVVLYQQIRKVLEKGQQNAITITPQMETQFVLHIAKLYDRMGCDLLALYLTATWKFIDVKEKKPEAPKSLLDMWG</sequence>
<gene>
    <name evidence="2" type="ORF">BZA70DRAFT_270361</name>
</gene>
<dbReference type="Pfam" id="PF12234">
    <property type="entry name" value="Rav1p_C"/>
    <property type="match status" value="1"/>
</dbReference>
<evidence type="ECO:0000313" key="3">
    <source>
        <dbReference type="Proteomes" id="UP001498771"/>
    </source>
</evidence>
<dbReference type="InterPro" id="IPR022033">
    <property type="entry name" value="Rav1p_C"/>
</dbReference>
<dbReference type="PANTHER" id="PTHR13950">
    <property type="entry name" value="RABCONNECTIN-RELATED"/>
    <property type="match status" value="1"/>
</dbReference>